<gene>
    <name evidence="2" type="ORF">c1_g1_i2</name>
</gene>
<proteinExistence type="predicted"/>
<name>A0A0K8TZI5_BACLA</name>
<dbReference type="OrthoDB" id="7960362at2759"/>
<protein>
    <submittedName>
        <fullName evidence="2">Uncharacterized protein</fullName>
    </submittedName>
</protein>
<evidence type="ECO:0000313" key="2">
    <source>
        <dbReference type="EMBL" id="JAI19683.1"/>
    </source>
</evidence>
<reference evidence="2" key="1">
    <citation type="submission" date="2015-06" db="EMBL/GenBank/DDBJ databases">
        <authorList>
            <person name="Hoefler B.C."/>
            <person name="Straight P.D."/>
        </authorList>
    </citation>
    <scope>NUCLEOTIDE SEQUENCE</scope>
</reference>
<organism evidence="2">
    <name type="scientific">Bactrocera latifrons</name>
    <name type="common">Malaysian fruit fly</name>
    <name type="synonym">Chaetodacus latifrons</name>
    <dbReference type="NCBI Taxonomy" id="174628"/>
    <lineage>
        <taxon>Eukaryota</taxon>
        <taxon>Metazoa</taxon>
        <taxon>Ecdysozoa</taxon>
        <taxon>Arthropoda</taxon>
        <taxon>Hexapoda</taxon>
        <taxon>Insecta</taxon>
        <taxon>Pterygota</taxon>
        <taxon>Neoptera</taxon>
        <taxon>Endopterygota</taxon>
        <taxon>Diptera</taxon>
        <taxon>Brachycera</taxon>
        <taxon>Muscomorpha</taxon>
        <taxon>Tephritoidea</taxon>
        <taxon>Tephritidae</taxon>
        <taxon>Bactrocera</taxon>
        <taxon>Bactrocera</taxon>
    </lineage>
</organism>
<evidence type="ECO:0000256" key="1">
    <source>
        <dbReference type="SAM" id="Phobius"/>
    </source>
</evidence>
<accession>A0A0K8TZI5</accession>
<dbReference type="EMBL" id="GDHF01032631">
    <property type="protein sequence ID" value="JAI19683.1"/>
    <property type="molecule type" value="Transcribed_RNA"/>
</dbReference>
<feature type="transmembrane region" description="Helical" evidence="1">
    <location>
        <begin position="92"/>
        <end position="116"/>
    </location>
</feature>
<keyword evidence="1" id="KW-1133">Transmembrane helix</keyword>
<dbReference type="AlphaFoldDB" id="A0A0K8TZI5"/>
<sequence length="121" mass="13341">MKKKSSKSTEVLLGNCENLHIDDSGTILPSEISAATNLLDNNNTTAIKTQSQDTRLDIELPPSGGRANKTLADIANAPSIFRHPPPPWYRNWTTAGIVLCVIYNLTIVLLLVMGFFKFRQS</sequence>
<keyword evidence="1" id="KW-0812">Transmembrane</keyword>
<keyword evidence="1" id="KW-0472">Membrane</keyword>